<organism evidence="1">
    <name type="scientific">Podospora anserina (strain S / ATCC MYA-4624 / DSM 980 / FGSC 10383)</name>
    <name type="common">Pleurage anserina</name>
    <dbReference type="NCBI Taxonomy" id="515849"/>
    <lineage>
        <taxon>Eukaryota</taxon>
        <taxon>Fungi</taxon>
        <taxon>Dikarya</taxon>
        <taxon>Ascomycota</taxon>
        <taxon>Pezizomycotina</taxon>
        <taxon>Sordariomycetes</taxon>
        <taxon>Sordariomycetidae</taxon>
        <taxon>Sordariales</taxon>
        <taxon>Podosporaceae</taxon>
        <taxon>Podospora</taxon>
        <taxon>Podospora anserina</taxon>
    </lineage>
</organism>
<evidence type="ECO:0000313" key="1">
    <source>
        <dbReference type="EMBL" id="CAP64820.1"/>
    </source>
</evidence>
<dbReference type="RefSeq" id="XP_001904913.1">
    <property type="nucleotide sequence ID" value="XM_001904878.1"/>
</dbReference>
<reference evidence="1" key="2">
    <citation type="submission" date="2008-07" db="EMBL/GenBank/DDBJ databases">
        <authorList>
            <person name="Genoscope - CEA"/>
        </authorList>
    </citation>
    <scope>NUCLEOTIDE SEQUENCE</scope>
    <source>
        <strain evidence="1">S mat+</strain>
    </source>
</reference>
<dbReference type="VEuPathDB" id="FungiDB:PODANS_5_3690"/>
<dbReference type="EMBL" id="FO904940">
    <property type="protein sequence ID" value="CDP29330.1"/>
    <property type="molecule type" value="Genomic_DNA"/>
</dbReference>
<dbReference type="GeneID" id="6189050"/>
<reference evidence="1 3" key="1">
    <citation type="journal article" date="2008" name="Genome Biol.">
        <title>The genome sequence of the model ascomycete fungus Podospora anserina.</title>
        <authorList>
            <person name="Espagne E."/>
            <person name="Lespinet O."/>
            <person name="Malagnac F."/>
            <person name="Da Silva C."/>
            <person name="Jaillon O."/>
            <person name="Porcel B.M."/>
            <person name="Couloux A."/>
            <person name="Aury J.-M."/>
            <person name="Segurens B."/>
            <person name="Poulain J."/>
            <person name="Anthouard V."/>
            <person name="Grossetete S."/>
            <person name="Khalili H."/>
            <person name="Coppin E."/>
            <person name="Dequard-Chablat M."/>
            <person name="Picard M."/>
            <person name="Contamine V."/>
            <person name="Arnaise S."/>
            <person name="Bourdais A."/>
            <person name="Berteaux-Lecellier V."/>
            <person name="Gautheret D."/>
            <person name="de Vries R.P."/>
            <person name="Battaglia E."/>
            <person name="Coutinho P.M."/>
            <person name="Danchin E.G.J."/>
            <person name="Henrissat B."/>
            <person name="El Khoury R."/>
            <person name="Sainsard-Chanet A."/>
            <person name="Boivin A."/>
            <person name="Pinan-Lucarre B."/>
            <person name="Sellem C.H."/>
            <person name="Debuchy R."/>
            <person name="Wincker P."/>
            <person name="Weissenbach J."/>
            <person name="Silar P."/>
        </authorList>
    </citation>
    <scope>NUCLEOTIDE SEQUENCE [LARGE SCALE GENOMIC DNA]</scope>
    <source>
        <strain evidence="3">S / ATCC MYA-4624 / DSM 980 / FGSC 10383</strain>
        <strain evidence="1">S mat+</strain>
    </source>
</reference>
<reference evidence="3" key="3">
    <citation type="journal article" date="2014" name="Genetics">
        <title>Maintaining two mating types: Structure of the mating type locus and its role in heterokaryosis in Podospora anserina.</title>
        <authorList>
            <person name="Grognet P."/>
            <person name="Bidard F."/>
            <person name="Kuchly C."/>
            <person name="Tong L.C.H."/>
            <person name="Coppin E."/>
            <person name="Benkhali J.A."/>
            <person name="Couloux A."/>
            <person name="Wincker P."/>
            <person name="Debuchy R."/>
            <person name="Silar P."/>
        </authorList>
    </citation>
    <scope>GENOME REANNOTATION</scope>
    <source>
        <strain evidence="3">S / ATCC MYA-4624 / DSM 980 / FGSC 10383</strain>
    </source>
</reference>
<protein>
    <submittedName>
        <fullName evidence="1">Podospora anserina S mat+ genomic DNA chromosome 5, supercontig 4</fullName>
    </submittedName>
</protein>
<dbReference type="AlphaFoldDB" id="B2ALI2"/>
<accession>B2ALI2</accession>
<dbReference type="eggNOG" id="KOG2710">
    <property type="taxonomic scope" value="Eukaryota"/>
</dbReference>
<dbReference type="EMBL" id="CU633866">
    <property type="protein sequence ID" value="CAP64820.1"/>
    <property type="molecule type" value="Genomic_DNA"/>
</dbReference>
<reference evidence="2" key="4">
    <citation type="submission" date="2015-04" db="EMBL/GenBank/DDBJ databases">
        <title>Maintaining two mating types: Structure of the mating type locus and its role in heterokaryosis in Podospora anserina.</title>
        <authorList>
            <person name="Grognet P."/>
            <person name="Bidard F."/>
            <person name="Kuchly C."/>
            <person name="Chan Ho Tong L."/>
            <person name="Coppin E."/>
            <person name="Ait Benkhali J."/>
            <person name="Couloux A."/>
            <person name="Wincker P."/>
            <person name="Debuchy R."/>
            <person name="Silar P."/>
        </authorList>
    </citation>
    <scope>NUCLEOTIDE SEQUENCE</scope>
</reference>
<name>B2ALI2_PODAN</name>
<sequence>MEQPRKHSASRPIEYLLSGISSTSAILTRFIRSVRASHSDLSAVTRELSDLRLLLELLRDEPSIPLLLQAQMLLLLESCGNTLIRIDSILTQCRNATDWNQAGRAQIGQCRDDIGLFREVLGLALDILSL</sequence>
<dbReference type="HOGENOM" id="CLU_1939040_0_0_1"/>
<gene>
    <name evidence="1" type="ORF">PODANS_5_3690</name>
</gene>
<evidence type="ECO:0000313" key="2">
    <source>
        <dbReference type="EMBL" id="CDP29330.1"/>
    </source>
</evidence>
<dbReference type="Proteomes" id="UP000001197">
    <property type="component" value="Chromosome 5"/>
</dbReference>
<proteinExistence type="predicted"/>
<evidence type="ECO:0000313" key="3">
    <source>
        <dbReference type="Proteomes" id="UP000001197"/>
    </source>
</evidence>
<keyword evidence="3" id="KW-1185">Reference proteome</keyword>
<dbReference type="KEGG" id="pan:PODANSg1935"/>